<feature type="compositionally biased region" description="Low complexity" evidence="1">
    <location>
        <begin position="117"/>
        <end position="145"/>
    </location>
</feature>
<dbReference type="AlphaFoldDB" id="A0A0F4LRA5"/>
<evidence type="ECO:0000259" key="3">
    <source>
        <dbReference type="Pfam" id="PF00188"/>
    </source>
</evidence>
<dbReference type="Gene3D" id="3.40.33.10">
    <property type="entry name" value="CAP"/>
    <property type="match status" value="1"/>
</dbReference>
<evidence type="ECO:0000256" key="2">
    <source>
        <dbReference type="SAM" id="SignalP"/>
    </source>
</evidence>
<evidence type="ECO:0000256" key="1">
    <source>
        <dbReference type="SAM" id="MobiDB-lite"/>
    </source>
</evidence>
<feature type="domain" description="SCP" evidence="3">
    <location>
        <begin position="167"/>
        <end position="300"/>
    </location>
</feature>
<dbReference type="Proteomes" id="UP000033682">
    <property type="component" value="Unassembled WGS sequence"/>
</dbReference>
<dbReference type="InterPro" id="IPR024968">
    <property type="entry name" value="SlpA_C_lactobacillus"/>
</dbReference>
<protein>
    <submittedName>
        <fullName evidence="5">Uncharacterized protein</fullName>
    </submittedName>
</protein>
<evidence type="ECO:0000313" key="5">
    <source>
        <dbReference type="EMBL" id="KJY60858.1"/>
    </source>
</evidence>
<dbReference type="SUPFAM" id="SSF55797">
    <property type="entry name" value="PR-1-like"/>
    <property type="match status" value="1"/>
</dbReference>
<dbReference type="PATRIC" id="fig|303541.3.peg.1177"/>
<dbReference type="GeneID" id="78160664"/>
<dbReference type="EMBL" id="JXLG01000006">
    <property type="protein sequence ID" value="KJY60858.1"/>
    <property type="molecule type" value="Genomic_DNA"/>
</dbReference>
<dbReference type="RefSeq" id="WP_046307425.1">
    <property type="nucleotide sequence ID" value="NZ_CP029476.1"/>
</dbReference>
<keyword evidence="6" id="KW-1185">Reference proteome</keyword>
<keyword evidence="2" id="KW-0732">Signal</keyword>
<feature type="region of interest" description="Disordered" evidence="1">
    <location>
        <begin position="113"/>
        <end position="152"/>
    </location>
</feature>
<sequence>MRKNKCRQALTALVAITSLGSCLALNAEPSEAKKVTNRTELTVPAAKIGRITKKTSLYNGKGRKIKKSTLKKGEKLALVGKVKINKKKYYRVGYNKYVLAKYVTIIKAKPTSHEDTTITSANTPVTPTTPNTNTTQKTSTTPKTPSKSEDDAVSNFSISDFRKAFLDGLNAERAKRGLSAVSEDSHYDEVVQERTKLLPNNFSHFDSNNNFILEKCFEDANIKSASVAECIAMFPWGVSVDHSTNQLVQAKNASSALVAQGMLYEYIYNDAASNWGHRDILLNPKDKTIGLGAVIGQSDQIYSSVGVTY</sequence>
<feature type="domain" description="S-layer protein C-terminal" evidence="4">
    <location>
        <begin position="50"/>
        <end position="100"/>
    </location>
</feature>
<dbReference type="Pfam" id="PF03217">
    <property type="entry name" value="SlpA"/>
    <property type="match status" value="1"/>
</dbReference>
<name>A0A0F4LRA5_9LACO</name>
<dbReference type="HOGENOM" id="CLU_059359_0_0_9"/>
<dbReference type="InterPro" id="IPR035940">
    <property type="entry name" value="CAP_sf"/>
</dbReference>
<proteinExistence type="predicted"/>
<dbReference type="PROSITE" id="PS51257">
    <property type="entry name" value="PROKAR_LIPOPROTEIN"/>
    <property type="match status" value="1"/>
</dbReference>
<feature type="signal peptide" evidence="2">
    <location>
        <begin position="1"/>
        <end position="27"/>
    </location>
</feature>
<dbReference type="STRING" id="303541.JF72_10170"/>
<evidence type="ECO:0000259" key="4">
    <source>
        <dbReference type="Pfam" id="PF03217"/>
    </source>
</evidence>
<organism evidence="5 6">
    <name type="scientific">Lactobacillus apis</name>
    <dbReference type="NCBI Taxonomy" id="303541"/>
    <lineage>
        <taxon>Bacteria</taxon>
        <taxon>Bacillati</taxon>
        <taxon>Bacillota</taxon>
        <taxon>Bacilli</taxon>
        <taxon>Lactobacillales</taxon>
        <taxon>Lactobacillaceae</taxon>
        <taxon>Lactobacillus</taxon>
    </lineage>
</organism>
<dbReference type="InterPro" id="IPR014044">
    <property type="entry name" value="CAP_dom"/>
</dbReference>
<gene>
    <name evidence="5" type="ORF">JF72_10170</name>
</gene>
<comment type="caution">
    <text evidence="5">The sequence shown here is derived from an EMBL/GenBank/DDBJ whole genome shotgun (WGS) entry which is preliminary data.</text>
</comment>
<reference evidence="5 6" key="1">
    <citation type="submission" date="2015-01" db="EMBL/GenBank/DDBJ databases">
        <title>Comparative genomics of the lactic acid bacteria isolated from the honey bee gut.</title>
        <authorList>
            <person name="Ellegaard K.M."/>
            <person name="Tamarit D."/>
            <person name="Javelind E."/>
            <person name="Olofsson T."/>
            <person name="Andersson S.G."/>
            <person name="Vasquez A."/>
        </authorList>
    </citation>
    <scope>NUCLEOTIDE SEQUENCE [LARGE SCALE GENOMIC DNA]</scope>
    <source>
        <strain evidence="5 6">Hma11</strain>
    </source>
</reference>
<evidence type="ECO:0000313" key="6">
    <source>
        <dbReference type="Proteomes" id="UP000033682"/>
    </source>
</evidence>
<dbReference type="KEGG" id="lapi:DKL56_05625"/>
<accession>A0A0F4LRA5</accession>
<feature type="chain" id="PRO_5038463590" evidence="2">
    <location>
        <begin position="28"/>
        <end position="309"/>
    </location>
</feature>
<dbReference type="Pfam" id="PF00188">
    <property type="entry name" value="CAP"/>
    <property type="match status" value="1"/>
</dbReference>